<dbReference type="PANTHER" id="PTHR48013">
    <property type="entry name" value="DUAL SPECIFICITY MITOGEN-ACTIVATED PROTEIN KINASE KINASE 5-RELATED"/>
    <property type="match status" value="1"/>
</dbReference>
<evidence type="ECO:0000256" key="8">
    <source>
        <dbReference type="SAM" id="MobiDB-lite"/>
    </source>
</evidence>
<dbReference type="AlphaFoldDB" id="A0A8H5D186"/>
<organism evidence="10 11">
    <name type="scientific">Leucocoprinus leucothites</name>
    <dbReference type="NCBI Taxonomy" id="201217"/>
    <lineage>
        <taxon>Eukaryota</taxon>
        <taxon>Fungi</taxon>
        <taxon>Dikarya</taxon>
        <taxon>Basidiomycota</taxon>
        <taxon>Agaricomycotina</taxon>
        <taxon>Agaricomycetes</taxon>
        <taxon>Agaricomycetidae</taxon>
        <taxon>Agaricales</taxon>
        <taxon>Agaricineae</taxon>
        <taxon>Agaricaceae</taxon>
        <taxon>Leucocoprinus</taxon>
    </lineage>
</organism>
<feature type="region of interest" description="Disordered" evidence="8">
    <location>
        <begin position="421"/>
        <end position="442"/>
    </location>
</feature>
<dbReference type="OrthoDB" id="10252354at2759"/>
<dbReference type="Gene3D" id="1.10.510.10">
    <property type="entry name" value="Transferase(Phosphotransferase) domain 1"/>
    <property type="match status" value="1"/>
</dbReference>
<evidence type="ECO:0000313" key="11">
    <source>
        <dbReference type="Proteomes" id="UP000559027"/>
    </source>
</evidence>
<dbReference type="Proteomes" id="UP000559027">
    <property type="component" value="Unassembled WGS sequence"/>
</dbReference>
<dbReference type="SMART" id="SM00220">
    <property type="entry name" value="S_TKc"/>
    <property type="match status" value="1"/>
</dbReference>
<evidence type="ECO:0000256" key="4">
    <source>
        <dbReference type="ARBA" id="ARBA00022840"/>
    </source>
</evidence>
<evidence type="ECO:0000256" key="1">
    <source>
        <dbReference type="ARBA" id="ARBA00022679"/>
    </source>
</evidence>
<dbReference type="EMBL" id="JAACJO010000012">
    <property type="protein sequence ID" value="KAF5351645.1"/>
    <property type="molecule type" value="Genomic_DNA"/>
</dbReference>
<keyword evidence="3" id="KW-0418">Kinase</keyword>
<dbReference type="PROSITE" id="PS50011">
    <property type="entry name" value="PROTEIN_KINASE_DOM"/>
    <property type="match status" value="1"/>
</dbReference>
<evidence type="ECO:0000313" key="10">
    <source>
        <dbReference type="EMBL" id="KAF5351645.1"/>
    </source>
</evidence>
<feature type="compositionally biased region" description="Low complexity" evidence="8">
    <location>
        <begin position="429"/>
        <end position="442"/>
    </location>
</feature>
<dbReference type="PANTHER" id="PTHR48013:SF6">
    <property type="entry name" value="MAP KINASE KINASE MKK1_SSP32-RELATED"/>
    <property type="match status" value="1"/>
</dbReference>
<protein>
    <recommendedName>
        <fullName evidence="6">mitogen-activated protein kinase kinase</fullName>
        <ecNumber evidence="6">2.7.12.2</ecNumber>
    </recommendedName>
</protein>
<reference evidence="10 11" key="1">
    <citation type="journal article" date="2020" name="ISME J.">
        <title>Uncovering the hidden diversity of litter-decomposition mechanisms in mushroom-forming fungi.</title>
        <authorList>
            <person name="Floudas D."/>
            <person name="Bentzer J."/>
            <person name="Ahren D."/>
            <person name="Johansson T."/>
            <person name="Persson P."/>
            <person name="Tunlid A."/>
        </authorList>
    </citation>
    <scope>NUCLEOTIDE SEQUENCE [LARGE SCALE GENOMIC DNA]</scope>
    <source>
        <strain evidence="10 11">CBS 146.42</strain>
    </source>
</reference>
<comment type="similarity">
    <text evidence="5">Belongs to the protein kinase superfamily. STE Ser/Thr protein kinase family. MAP kinase kinase subfamily.</text>
</comment>
<keyword evidence="2 7" id="KW-0547">Nucleotide-binding</keyword>
<comment type="caution">
    <text evidence="10">The sequence shown here is derived from an EMBL/GenBank/DDBJ whole genome shotgun (WGS) entry which is preliminary data.</text>
</comment>
<evidence type="ECO:0000256" key="6">
    <source>
        <dbReference type="ARBA" id="ARBA00038999"/>
    </source>
</evidence>
<dbReference type="Pfam" id="PF00069">
    <property type="entry name" value="Pkinase"/>
    <property type="match status" value="1"/>
</dbReference>
<keyword evidence="1" id="KW-0808">Transferase</keyword>
<evidence type="ECO:0000256" key="3">
    <source>
        <dbReference type="ARBA" id="ARBA00022777"/>
    </source>
</evidence>
<evidence type="ECO:0000256" key="5">
    <source>
        <dbReference type="ARBA" id="ARBA00038035"/>
    </source>
</evidence>
<sequence length="442" mass="49250">MERAPVSRPVGPRDQSRPRSPSRQNDLRRQQRPVVSIPSLKPSTGGLRLNIAGIAPVSYYNGGPDVPLLDHASPDEAITLRPVSQDTTLPTRTTSEPLDSLDGLIREIDNMTTQTVPPHEDDAYLDSDSSTANLGNWSDEVIEELQRLGEGAGGAVHKVKDKRSGKIMARKTITTRQAPKQLLREVHIMTITQHINIIRFYGAYISPSTSEVKILMEYCEGGSLEAVGKRIREYGAVVGEKIAVRLAEGVLQGLAYLHTKRTIHRDIKPSNILLTREGIVRLCDFGVSGDLVDSIAHTFTGTSFYMAPERISGEKYTIRSDVWSTGITLLELVQNKFPFPNDLAPIDLMVYITRNEPPCLEDEPGVTWSDDMKDFIKQSLIVNPHTRPTPKDLLVHPWIINTMKKEAHMAKWISDVYKWPERKSSDQPSSSRAGSSLSKRSN</sequence>
<dbReference type="PROSITE" id="PS00107">
    <property type="entry name" value="PROTEIN_KINASE_ATP"/>
    <property type="match status" value="1"/>
</dbReference>
<dbReference type="InterPro" id="IPR000719">
    <property type="entry name" value="Prot_kinase_dom"/>
</dbReference>
<dbReference type="InterPro" id="IPR017441">
    <property type="entry name" value="Protein_kinase_ATP_BS"/>
</dbReference>
<feature type="domain" description="Protein kinase" evidence="9">
    <location>
        <begin position="142"/>
        <end position="399"/>
    </location>
</feature>
<proteinExistence type="inferred from homology"/>
<dbReference type="FunFam" id="1.10.510.10:FF:000263">
    <property type="entry name" value="MAP kinase skh1/pek1"/>
    <property type="match status" value="1"/>
</dbReference>
<evidence type="ECO:0000256" key="7">
    <source>
        <dbReference type="PROSITE-ProRule" id="PRU10141"/>
    </source>
</evidence>
<dbReference type="InterPro" id="IPR011009">
    <property type="entry name" value="Kinase-like_dom_sf"/>
</dbReference>
<dbReference type="Gene3D" id="3.30.200.20">
    <property type="entry name" value="Phosphorylase Kinase, domain 1"/>
    <property type="match status" value="1"/>
</dbReference>
<name>A0A8H5D186_9AGAR</name>
<dbReference type="GO" id="GO:0005524">
    <property type="term" value="F:ATP binding"/>
    <property type="evidence" value="ECO:0007669"/>
    <property type="project" value="UniProtKB-UniRule"/>
</dbReference>
<dbReference type="EC" id="2.7.12.2" evidence="6"/>
<evidence type="ECO:0000259" key="9">
    <source>
        <dbReference type="PROSITE" id="PS50011"/>
    </source>
</evidence>
<dbReference type="GO" id="GO:0060237">
    <property type="term" value="P:regulation of fungal-type cell wall organization"/>
    <property type="evidence" value="ECO:0007669"/>
    <property type="project" value="TreeGrafter"/>
</dbReference>
<feature type="binding site" evidence="7">
    <location>
        <position position="171"/>
    </location>
    <ligand>
        <name>ATP</name>
        <dbReference type="ChEBI" id="CHEBI:30616"/>
    </ligand>
</feature>
<accession>A0A8H5D186</accession>
<keyword evidence="11" id="KW-1185">Reference proteome</keyword>
<dbReference type="GO" id="GO:0000196">
    <property type="term" value="P:cell integrity MAPK cascade"/>
    <property type="evidence" value="ECO:0007669"/>
    <property type="project" value="TreeGrafter"/>
</dbReference>
<gene>
    <name evidence="10" type="ORF">D9756_007541</name>
</gene>
<evidence type="ECO:0000256" key="2">
    <source>
        <dbReference type="ARBA" id="ARBA00022741"/>
    </source>
</evidence>
<feature type="region of interest" description="Disordered" evidence="8">
    <location>
        <begin position="1"/>
        <end position="43"/>
    </location>
</feature>
<keyword evidence="4 7" id="KW-0067">ATP-binding</keyword>
<dbReference type="GO" id="GO:0004708">
    <property type="term" value="F:MAP kinase kinase activity"/>
    <property type="evidence" value="ECO:0007669"/>
    <property type="project" value="UniProtKB-EC"/>
</dbReference>
<dbReference type="SUPFAM" id="SSF56112">
    <property type="entry name" value="Protein kinase-like (PK-like)"/>
    <property type="match status" value="1"/>
</dbReference>